<dbReference type="Pfam" id="PF14291">
    <property type="entry name" value="DUF4371"/>
    <property type="match status" value="1"/>
</dbReference>
<feature type="domain" description="TTF-type" evidence="1">
    <location>
        <begin position="142"/>
        <end position="243"/>
    </location>
</feature>
<dbReference type="PANTHER" id="PTHR11697:SF231">
    <property type="entry name" value="TTF-TYPE DOMAIN-CONTAINING PROTEIN"/>
    <property type="match status" value="1"/>
</dbReference>
<organism evidence="2 3">
    <name type="scientific">Lithocarpus litseifolius</name>
    <dbReference type="NCBI Taxonomy" id="425828"/>
    <lineage>
        <taxon>Eukaryota</taxon>
        <taxon>Viridiplantae</taxon>
        <taxon>Streptophyta</taxon>
        <taxon>Embryophyta</taxon>
        <taxon>Tracheophyta</taxon>
        <taxon>Spermatophyta</taxon>
        <taxon>Magnoliopsida</taxon>
        <taxon>eudicotyledons</taxon>
        <taxon>Gunneridae</taxon>
        <taxon>Pentapetalae</taxon>
        <taxon>rosids</taxon>
        <taxon>fabids</taxon>
        <taxon>Fagales</taxon>
        <taxon>Fagaceae</taxon>
        <taxon>Lithocarpus</taxon>
    </lineage>
</organism>
<proteinExistence type="predicted"/>
<dbReference type="Proteomes" id="UP001459277">
    <property type="component" value="Unassembled WGS sequence"/>
</dbReference>
<dbReference type="SUPFAM" id="SSF53098">
    <property type="entry name" value="Ribonuclease H-like"/>
    <property type="match status" value="1"/>
</dbReference>
<reference evidence="2 3" key="1">
    <citation type="submission" date="2024-01" db="EMBL/GenBank/DDBJ databases">
        <title>A telomere-to-telomere, gap-free genome of sweet tea (Lithocarpus litseifolius).</title>
        <authorList>
            <person name="Zhou J."/>
        </authorList>
    </citation>
    <scope>NUCLEOTIDE SEQUENCE [LARGE SCALE GENOMIC DNA]</scope>
    <source>
        <strain evidence="2">Zhou-2022a</strain>
        <tissue evidence="2">Leaf</tissue>
    </source>
</reference>
<dbReference type="InterPro" id="IPR006580">
    <property type="entry name" value="Znf_TTF"/>
</dbReference>
<sequence>MYRFWTMSLPWSSRSLASKLERGRVYQALWTLVTFLLVKIMSKSTTILNFFKRKNINNSKVITDDERLPTPSVDVPVSENLQTEVPNVTIDESTGFVRDPGMRKQIWEYDANERDEIRRAYIKLGPYQPKLDEYKKTKFGRHSRKFKHSWFAIKEFSTWLEYSPSKDATFCLPCFLFDNPTGNSGSHVFTKDGFRNWKKVNDGNNCSFLNHMGKEPNSFHRASEQAMTDLMNQSQHIQKVLENFNSDQIASNRLRSKASIDVVKVLAFQGLAFRGRDESSDSINRENFLEILDLVVSYNEYVAEAIEKAPKNASYKSPKIQKEILHVFSNKVKKAIREEIGDAKFCLIVDEARDESMKEQMAIVIRFVDKDGFVREHFFGVVHVPDTTALTLKNEIYSILSHHSLDIQDIRGQGYDGASNMRGEWNGLKALVSNDCPYAYYIHRFAHRLQLALVAASKEIILVQSFFNRLSSIVNVVGASCKRVEQLKKAYSDQIAYFVEIGELETGRGLNQISTLQRAGDTRWGSHLRSISSLVNIFSPTCEILLKIIKEGNTTSQREAAYSCYHAMISFEFVFILHLMKEIMKIIDALCQALQFQSQDILNAMNFVSSTKPLIQKFRDEEWDNLLTTMKSFCEARDIDVPDMNARYVERGGLARFHQDDFTIEHHYRVDIFYAAIDSILQELNHRFSKHAVELLNLSSALDPKEARESFRSINILLLVSKFYPKDFTNQEMTLLKTEVDHYEHNVVRHPNFKKLSSISKLCQWLGTKSRNYLQQSFGHFGIGATTYASANLPYHLIKCWSLPRNA</sequence>
<dbReference type="PANTHER" id="PTHR11697">
    <property type="entry name" value="GENERAL TRANSCRIPTION FACTOR 2-RELATED ZINC FINGER PROTEIN"/>
    <property type="match status" value="1"/>
</dbReference>
<evidence type="ECO:0000259" key="1">
    <source>
        <dbReference type="SMART" id="SM00597"/>
    </source>
</evidence>
<gene>
    <name evidence="2" type="ORF">SO802_009903</name>
</gene>
<dbReference type="InterPro" id="IPR025398">
    <property type="entry name" value="DUF4371"/>
</dbReference>
<comment type="caution">
    <text evidence="2">The sequence shown here is derived from an EMBL/GenBank/DDBJ whole genome shotgun (WGS) entry which is preliminary data.</text>
</comment>
<dbReference type="EMBL" id="JAZDWU010000003">
    <property type="protein sequence ID" value="KAL0008401.1"/>
    <property type="molecule type" value="Genomic_DNA"/>
</dbReference>
<evidence type="ECO:0000313" key="3">
    <source>
        <dbReference type="Proteomes" id="UP001459277"/>
    </source>
</evidence>
<keyword evidence="3" id="KW-1185">Reference proteome</keyword>
<dbReference type="InterPro" id="IPR012337">
    <property type="entry name" value="RNaseH-like_sf"/>
</dbReference>
<evidence type="ECO:0000313" key="2">
    <source>
        <dbReference type="EMBL" id="KAL0008401.1"/>
    </source>
</evidence>
<accession>A0AAW2DH30</accession>
<dbReference type="SMART" id="SM00597">
    <property type="entry name" value="ZnF_TTF"/>
    <property type="match status" value="1"/>
</dbReference>
<dbReference type="InterPro" id="IPR055298">
    <property type="entry name" value="AtLOH3-like"/>
</dbReference>
<dbReference type="AlphaFoldDB" id="A0AAW2DH30"/>
<protein>
    <recommendedName>
        <fullName evidence="1">TTF-type domain-containing protein</fullName>
    </recommendedName>
</protein>
<name>A0AAW2DH30_9ROSI</name>